<dbReference type="Pfam" id="PF00494">
    <property type="entry name" value="SQS_PSY"/>
    <property type="match status" value="1"/>
</dbReference>
<dbReference type="PANTHER" id="PTHR31480">
    <property type="entry name" value="BIFUNCTIONAL LYCOPENE CYCLASE/PHYTOENE SYNTHASE"/>
    <property type="match status" value="1"/>
</dbReference>
<dbReference type="InterPro" id="IPR044843">
    <property type="entry name" value="Trans_IPPS_bact-type"/>
</dbReference>
<reference evidence="2 3" key="1">
    <citation type="submission" date="2017-10" db="EMBL/GenBank/DDBJ databases">
        <title>Draft genome of Longibacter Salinarum.</title>
        <authorList>
            <person name="Goh K.M."/>
            <person name="Shamsir M.S."/>
            <person name="Lim S.W."/>
        </authorList>
    </citation>
    <scope>NUCLEOTIDE SEQUENCE [LARGE SCALE GENOMIC DNA]</scope>
    <source>
        <strain evidence="2 3">KCTC 52045</strain>
    </source>
</reference>
<gene>
    <name evidence="2" type="ORF">CRI94_01500</name>
</gene>
<dbReference type="GO" id="GO:0004311">
    <property type="term" value="F:geranylgeranyl diphosphate synthase activity"/>
    <property type="evidence" value="ECO:0007669"/>
    <property type="project" value="InterPro"/>
</dbReference>
<accession>A0A2A8D284</accession>
<dbReference type="AlphaFoldDB" id="A0A2A8D284"/>
<sequence length="309" mass="35573">MSTATLDTRADEDQWIWTSFRHHSRTFSLATRFLPRSVQMPIATLYLFCRRVDTLADDRVLEVGAAQTLRELDELNAALDKTLLGNPPVENILWRRLHEVHQTYQLDREPLYELIAGARWDLEGETVDTLDDLIYYSNLVGGSVGAMMLPFLVDDDRHRDELEEPARKLGIAMQITNILRDVGEDARRLDRIYLPSTWMQDHGVNPDDLESGTVPPNYSELLEPIMEEAEWRYLEGFSGIDALPWKCRTGIRGAARMYREIMNEVRANGYDNLNHRAYASLGRKLFLVAIDNYEARKNRLKTRAPHVAA</sequence>
<dbReference type="SFLD" id="SFLDS00005">
    <property type="entry name" value="Isoprenoid_Synthase_Type_I"/>
    <property type="match status" value="1"/>
</dbReference>
<dbReference type="PROSITE" id="PS01045">
    <property type="entry name" value="SQUALEN_PHYTOEN_SYN_2"/>
    <property type="match status" value="1"/>
</dbReference>
<dbReference type="Gene3D" id="1.10.600.10">
    <property type="entry name" value="Farnesyl Diphosphate Synthase"/>
    <property type="match status" value="1"/>
</dbReference>
<dbReference type="Proteomes" id="UP000220102">
    <property type="component" value="Unassembled WGS sequence"/>
</dbReference>
<keyword evidence="3" id="KW-1185">Reference proteome</keyword>
<proteinExistence type="predicted"/>
<name>A0A2A8D284_9BACT</name>
<dbReference type="InterPro" id="IPR033904">
    <property type="entry name" value="Trans_IPPS_HH"/>
</dbReference>
<dbReference type="OrthoDB" id="9787280at2"/>
<dbReference type="GO" id="GO:0051996">
    <property type="term" value="F:squalene synthase [NAD(P)H] activity"/>
    <property type="evidence" value="ECO:0007669"/>
    <property type="project" value="InterPro"/>
</dbReference>
<dbReference type="SFLD" id="SFLDG01212">
    <property type="entry name" value="Phytoene_synthase_like"/>
    <property type="match status" value="1"/>
</dbReference>
<evidence type="ECO:0000313" key="3">
    <source>
        <dbReference type="Proteomes" id="UP000220102"/>
    </source>
</evidence>
<evidence type="ECO:0000313" key="2">
    <source>
        <dbReference type="EMBL" id="PEN14994.1"/>
    </source>
</evidence>
<dbReference type="RefSeq" id="WP_098073893.1">
    <property type="nucleotide sequence ID" value="NZ_PDEQ01000001.1"/>
</dbReference>
<comment type="caution">
    <text evidence="2">The sequence shown here is derived from an EMBL/GenBank/DDBJ whole genome shotgun (WGS) entry which is preliminary data.</text>
</comment>
<organism evidence="2 3">
    <name type="scientific">Longibacter salinarum</name>
    <dbReference type="NCBI Taxonomy" id="1850348"/>
    <lineage>
        <taxon>Bacteria</taxon>
        <taxon>Pseudomonadati</taxon>
        <taxon>Rhodothermota</taxon>
        <taxon>Rhodothermia</taxon>
        <taxon>Rhodothermales</taxon>
        <taxon>Salisaetaceae</taxon>
        <taxon>Longibacter</taxon>
    </lineage>
</organism>
<evidence type="ECO:0000256" key="1">
    <source>
        <dbReference type="ARBA" id="ARBA00022679"/>
    </source>
</evidence>
<dbReference type="InterPro" id="IPR008949">
    <property type="entry name" value="Isoprenoid_synthase_dom_sf"/>
</dbReference>
<dbReference type="GO" id="GO:0016117">
    <property type="term" value="P:carotenoid biosynthetic process"/>
    <property type="evidence" value="ECO:0007669"/>
    <property type="project" value="UniProtKB-ARBA"/>
</dbReference>
<dbReference type="SUPFAM" id="SSF48576">
    <property type="entry name" value="Terpenoid synthases"/>
    <property type="match status" value="1"/>
</dbReference>
<dbReference type="EMBL" id="PDEQ01000001">
    <property type="protein sequence ID" value="PEN14994.1"/>
    <property type="molecule type" value="Genomic_DNA"/>
</dbReference>
<keyword evidence="1" id="KW-0808">Transferase</keyword>
<protein>
    <submittedName>
        <fullName evidence="2">Phytoene synthase</fullName>
    </submittedName>
</protein>
<dbReference type="InterPro" id="IPR019845">
    <property type="entry name" value="Squalene/phytoene_synthase_CS"/>
</dbReference>
<dbReference type="SFLD" id="SFLDG01018">
    <property type="entry name" value="Squalene/Phytoene_Synthase_Lik"/>
    <property type="match status" value="1"/>
</dbReference>
<dbReference type="InterPro" id="IPR002060">
    <property type="entry name" value="Squ/phyt_synthse"/>
</dbReference>
<dbReference type="CDD" id="cd00683">
    <property type="entry name" value="Trans_IPPS_HH"/>
    <property type="match status" value="1"/>
</dbReference>